<gene>
    <name evidence="1" type="ORF">FSB78_10440</name>
</gene>
<reference evidence="1 2" key="1">
    <citation type="journal article" date="2013" name="Antonie Van Leeuwenhoek">
        <title>Sphingomonas ginsenosidivorax sp. nov., with the ability to transform ginsenosides.</title>
        <authorList>
            <person name="Jin X.F."/>
            <person name="Kim J.K."/>
            <person name="Liu Q.M."/>
            <person name="Kang M.S."/>
            <person name="He D."/>
            <person name="Jin F.X."/>
            <person name="Kim S.C."/>
            <person name="Im W.T."/>
        </authorList>
    </citation>
    <scope>NUCLEOTIDE SEQUENCE [LARGE SCALE GENOMIC DNA]</scope>
    <source>
        <strain evidence="1 2">KHI67</strain>
    </source>
</reference>
<sequence>MFMQNDITAPSKAPHFRKAHIDSVKRADQLNAVVNGANASRTGIKRLSEFSIAPVRDDDDFKYFTQIRAKPIFGFGGCEFRSDVPVRDSHDLDVDEVAERILEEARMFMGLRGLGGAMKRMRGMIDGILAPATTGLCPMRFVALGLTVADGRFVVDVETLGHDLMSGIERVHHHDYDGLRKCLESLVATHVIRQGLKIAAMASRAIGWIDEAALRILDGSGMERSDAIARLRNARSLEFDFGGDKGLDLNAELFWEDGVIKGYVGCFAEDWRFSTNRLIARAKDVPETVLAAWVGRRFGDLMEHSFVPADAVVTGVDSTAEELLYVDLVIGTLLVDERTGVHLDMRIS</sequence>
<accession>A0A5C6UFR7</accession>
<keyword evidence="2" id="KW-1185">Reference proteome</keyword>
<dbReference type="RefSeq" id="WP_147082478.1">
    <property type="nucleotide sequence ID" value="NZ_VOQR01000001.1"/>
</dbReference>
<dbReference type="AlphaFoldDB" id="A0A5C6UFR7"/>
<comment type="caution">
    <text evidence="1">The sequence shown here is derived from an EMBL/GenBank/DDBJ whole genome shotgun (WGS) entry which is preliminary data.</text>
</comment>
<dbReference type="EMBL" id="VOQR01000001">
    <property type="protein sequence ID" value="TXC71314.1"/>
    <property type="molecule type" value="Genomic_DNA"/>
</dbReference>
<dbReference type="OrthoDB" id="7567493at2"/>
<evidence type="ECO:0000313" key="1">
    <source>
        <dbReference type="EMBL" id="TXC71314.1"/>
    </source>
</evidence>
<protein>
    <submittedName>
        <fullName evidence="1">Uncharacterized protein</fullName>
    </submittedName>
</protein>
<proteinExistence type="predicted"/>
<dbReference type="Proteomes" id="UP000321250">
    <property type="component" value="Unassembled WGS sequence"/>
</dbReference>
<organism evidence="1 2">
    <name type="scientific">Sphingomonas ginsenosidivorax</name>
    <dbReference type="NCBI Taxonomy" id="862135"/>
    <lineage>
        <taxon>Bacteria</taxon>
        <taxon>Pseudomonadati</taxon>
        <taxon>Pseudomonadota</taxon>
        <taxon>Alphaproteobacteria</taxon>
        <taxon>Sphingomonadales</taxon>
        <taxon>Sphingomonadaceae</taxon>
        <taxon>Sphingomonas</taxon>
    </lineage>
</organism>
<evidence type="ECO:0000313" key="2">
    <source>
        <dbReference type="Proteomes" id="UP000321250"/>
    </source>
</evidence>
<name>A0A5C6UFR7_9SPHN</name>